<gene>
    <name evidence="2" type="ORF">MCNF_24940</name>
</gene>
<evidence type="ECO:0000313" key="3">
    <source>
        <dbReference type="Proteomes" id="UP000466931"/>
    </source>
</evidence>
<dbReference type="AlphaFoldDB" id="A0A7I7XX57"/>
<keyword evidence="3" id="KW-1185">Reference proteome</keyword>
<reference evidence="2" key="2">
    <citation type="submission" date="2020-02" db="EMBL/GenBank/DDBJ databases">
        <authorList>
            <person name="Matsumoto Y."/>
            <person name="Motooka D."/>
            <person name="Nakamura S."/>
        </authorList>
    </citation>
    <scope>NUCLEOTIDE SEQUENCE</scope>
    <source>
        <strain evidence="2">JCM 13671</strain>
    </source>
</reference>
<keyword evidence="2" id="KW-0808">Transferase</keyword>
<dbReference type="OrthoDB" id="9123229at2"/>
<proteinExistence type="predicted"/>
<dbReference type="Gene3D" id="3.30.559.30">
    <property type="entry name" value="Nonribosomal peptide synthetase, condensation domain"/>
    <property type="match status" value="1"/>
</dbReference>
<dbReference type="Pfam" id="PF00668">
    <property type="entry name" value="Condensation"/>
    <property type="match status" value="1"/>
</dbReference>
<protein>
    <submittedName>
        <fullName evidence="2">Acyltransferase</fullName>
    </submittedName>
</protein>
<dbReference type="InterPro" id="IPR001242">
    <property type="entry name" value="Condensation_dom"/>
</dbReference>
<dbReference type="Proteomes" id="UP000466931">
    <property type="component" value="Chromosome"/>
</dbReference>
<dbReference type="SUPFAM" id="SSF52777">
    <property type="entry name" value="CoA-dependent acyltransferases"/>
    <property type="match status" value="2"/>
</dbReference>
<keyword evidence="2" id="KW-0012">Acyltransferase</keyword>
<name>A0A7I7XX57_9MYCO</name>
<dbReference type="InterPro" id="IPR023213">
    <property type="entry name" value="CAT-like_dom_sf"/>
</dbReference>
<sequence length="486" mass="53223">MVAFQAIHEWDDTPGVVTSWEPSASTLAKVAAAPVNPVPVSYQQAQHLHAYRDHAAHGRNMARLNIPSWNIQGQCDVRAMTHVINAYLRRHDTFHSWFEYDGAGEFIRHTLTNPRDIRFAPKNYGEMAADGWREHALATPNPLQWDCFRFGVIQRADHFTFFLSVDHVHADAMFMGALFVEIHMMYAALVGGGAPLQLPEPGSYHDYCTRQYEYTSALTLDSPEVRAWIDYAEENGGSMPKFSLPLGTMAESRGGALLTVQLLDEEQTNRFETVCMAAGTRFSGGVFACAALAERKITGNETYYVVTPTTTRNSPSEFMTTGWFTGLVPITVPVGDLSFGAIARAAQESFDSRVDLAHVPFERVVELAAELGVHKPDSGVPMLSYLDAGLPPLSPAIIAEWNQLNGRVFSDAGDAHQFGMWVNRLGRGTTITVAFPNNPTARVSALRYLEAMKAEYLAVVQDGTAAPAVTPKQDAPALATAGSVAN</sequence>
<dbReference type="EMBL" id="AP022612">
    <property type="protein sequence ID" value="BBZ33889.1"/>
    <property type="molecule type" value="Genomic_DNA"/>
</dbReference>
<accession>A0A7I7XX57</accession>
<dbReference type="GO" id="GO:0008610">
    <property type="term" value="P:lipid biosynthetic process"/>
    <property type="evidence" value="ECO:0007669"/>
    <property type="project" value="UniProtKB-ARBA"/>
</dbReference>
<feature type="domain" description="Condensation" evidence="1">
    <location>
        <begin position="70"/>
        <end position="368"/>
    </location>
</feature>
<organism evidence="2 3">
    <name type="scientific">Mycolicibacterium confluentis</name>
    <dbReference type="NCBI Taxonomy" id="28047"/>
    <lineage>
        <taxon>Bacteria</taxon>
        <taxon>Bacillati</taxon>
        <taxon>Actinomycetota</taxon>
        <taxon>Actinomycetes</taxon>
        <taxon>Mycobacteriales</taxon>
        <taxon>Mycobacteriaceae</taxon>
        <taxon>Mycolicibacterium</taxon>
    </lineage>
</organism>
<dbReference type="RefSeq" id="WP_085154730.1">
    <property type="nucleotide sequence ID" value="NZ_AP022612.1"/>
</dbReference>
<reference evidence="2" key="1">
    <citation type="journal article" date="2019" name="Emerg. Microbes Infect.">
        <title>Comprehensive subspecies identification of 175 nontuberculous mycobacteria species based on 7547 genomic profiles.</title>
        <authorList>
            <person name="Matsumoto Y."/>
            <person name="Kinjo T."/>
            <person name="Motooka D."/>
            <person name="Nabeya D."/>
            <person name="Jung N."/>
            <person name="Uechi K."/>
            <person name="Horii T."/>
            <person name="Iida T."/>
            <person name="Fujita J."/>
            <person name="Nakamura S."/>
        </authorList>
    </citation>
    <scope>NUCLEOTIDE SEQUENCE [LARGE SCALE GENOMIC DNA]</scope>
    <source>
        <strain evidence="2">JCM 13671</strain>
    </source>
</reference>
<evidence type="ECO:0000313" key="2">
    <source>
        <dbReference type="EMBL" id="BBZ33889.1"/>
    </source>
</evidence>
<dbReference type="Gene3D" id="3.30.559.10">
    <property type="entry name" value="Chloramphenicol acetyltransferase-like domain"/>
    <property type="match status" value="1"/>
</dbReference>
<dbReference type="GO" id="GO:0016746">
    <property type="term" value="F:acyltransferase activity"/>
    <property type="evidence" value="ECO:0007669"/>
    <property type="project" value="UniProtKB-KW"/>
</dbReference>
<evidence type="ECO:0000259" key="1">
    <source>
        <dbReference type="Pfam" id="PF00668"/>
    </source>
</evidence>